<dbReference type="PANTHER" id="PTHR13148">
    <property type="entry name" value="PER1-RELATED"/>
    <property type="match status" value="1"/>
</dbReference>
<evidence type="ECO:0000313" key="10">
    <source>
        <dbReference type="WBParaSite" id="jg10747"/>
    </source>
</evidence>
<comment type="subcellular location">
    <subcellularLocation>
        <location evidence="1">Endomembrane system</location>
        <topology evidence="1">Multi-pass membrane protein</topology>
    </subcellularLocation>
    <subcellularLocation>
        <location evidence="8">Golgi apparatus membrane</location>
        <topology evidence="8">Multi-pass membrane protein</topology>
    </subcellularLocation>
</comment>
<evidence type="ECO:0000313" key="9">
    <source>
        <dbReference type="Proteomes" id="UP000887574"/>
    </source>
</evidence>
<comment type="function">
    <text evidence="8">Involved in the lipid remodeling steps of GPI-anchor maturation.</text>
</comment>
<keyword evidence="5" id="KW-0732">Signal</keyword>
<evidence type="ECO:0000256" key="4">
    <source>
        <dbReference type="ARBA" id="ARBA00022692"/>
    </source>
</evidence>
<name>A0A915CMS1_9BILA</name>
<dbReference type="GO" id="GO:0006506">
    <property type="term" value="P:GPI anchor biosynthetic process"/>
    <property type="evidence" value="ECO:0007669"/>
    <property type="project" value="UniProtKB-KW"/>
</dbReference>
<keyword evidence="8" id="KW-0333">Golgi apparatus</keyword>
<protein>
    <recommendedName>
        <fullName evidence="8">Post-GPI attachment to proteins factor 3</fullName>
    </recommendedName>
</protein>
<dbReference type="GO" id="GO:0016788">
    <property type="term" value="F:hydrolase activity, acting on ester bonds"/>
    <property type="evidence" value="ECO:0007669"/>
    <property type="project" value="TreeGrafter"/>
</dbReference>
<comment type="similarity">
    <text evidence="2 8">Belongs to the PGAP3 family.</text>
</comment>
<evidence type="ECO:0000256" key="8">
    <source>
        <dbReference type="RuleBase" id="RU365066"/>
    </source>
</evidence>
<dbReference type="GO" id="GO:0000139">
    <property type="term" value="C:Golgi membrane"/>
    <property type="evidence" value="ECO:0007669"/>
    <property type="project" value="UniProtKB-SubCell"/>
</dbReference>
<keyword evidence="4 8" id="KW-0812">Transmembrane</keyword>
<evidence type="ECO:0000256" key="5">
    <source>
        <dbReference type="ARBA" id="ARBA00022729"/>
    </source>
</evidence>
<evidence type="ECO:0000256" key="2">
    <source>
        <dbReference type="ARBA" id="ARBA00006387"/>
    </source>
</evidence>
<dbReference type="AlphaFoldDB" id="A0A915CMS1"/>
<sequence>MKFCLLLSIATSVLYLAWTLQQYISGYRRPSLLLPMSAICIGWIGACFELFDFPPLFWVFDAHSIFHLCTIPVPWLWARFVCDEYFYEISSVRRPSGFSKIHKII</sequence>
<keyword evidence="7 8" id="KW-0472">Membrane</keyword>
<dbReference type="WBParaSite" id="jg10747">
    <property type="protein sequence ID" value="jg10747"/>
    <property type="gene ID" value="jg10747"/>
</dbReference>
<dbReference type="InterPro" id="IPR007217">
    <property type="entry name" value="Per1-like"/>
</dbReference>
<comment type="caution">
    <text evidence="8">Lacks conserved residue(s) required for the propagation of feature annotation.</text>
</comment>
<proteinExistence type="inferred from homology"/>
<evidence type="ECO:0000256" key="7">
    <source>
        <dbReference type="ARBA" id="ARBA00023136"/>
    </source>
</evidence>
<accession>A0A915CMS1</accession>
<dbReference type="GO" id="GO:0005789">
    <property type="term" value="C:endoplasmic reticulum membrane"/>
    <property type="evidence" value="ECO:0007669"/>
    <property type="project" value="TreeGrafter"/>
</dbReference>
<organism evidence="9 10">
    <name type="scientific">Ditylenchus dipsaci</name>
    <dbReference type="NCBI Taxonomy" id="166011"/>
    <lineage>
        <taxon>Eukaryota</taxon>
        <taxon>Metazoa</taxon>
        <taxon>Ecdysozoa</taxon>
        <taxon>Nematoda</taxon>
        <taxon>Chromadorea</taxon>
        <taxon>Rhabditida</taxon>
        <taxon>Tylenchina</taxon>
        <taxon>Tylenchomorpha</taxon>
        <taxon>Sphaerularioidea</taxon>
        <taxon>Anguinidae</taxon>
        <taxon>Anguininae</taxon>
        <taxon>Ditylenchus</taxon>
    </lineage>
</organism>
<evidence type="ECO:0000256" key="3">
    <source>
        <dbReference type="ARBA" id="ARBA00022502"/>
    </source>
</evidence>
<evidence type="ECO:0000256" key="6">
    <source>
        <dbReference type="ARBA" id="ARBA00022989"/>
    </source>
</evidence>
<dbReference type="Pfam" id="PF04080">
    <property type="entry name" value="Per1"/>
    <property type="match status" value="1"/>
</dbReference>
<keyword evidence="9" id="KW-1185">Reference proteome</keyword>
<keyword evidence="6 8" id="KW-1133">Transmembrane helix</keyword>
<feature type="transmembrane region" description="Helical" evidence="8">
    <location>
        <begin position="32"/>
        <end position="51"/>
    </location>
</feature>
<evidence type="ECO:0000256" key="1">
    <source>
        <dbReference type="ARBA" id="ARBA00004127"/>
    </source>
</evidence>
<dbReference type="Proteomes" id="UP000887574">
    <property type="component" value="Unplaced"/>
</dbReference>
<dbReference type="PANTHER" id="PTHR13148:SF0">
    <property type="entry name" value="POST-GPI ATTACHMENT TO PROTEINS FACTOR 3"/>
    <property type="match status" value="1"/>
</dbReference>
<reference evidence="10" key="1">
    <citation type="submission" date="2022-11" db="UniProtKB">
        <authorList>
            <consortium name="WormBaseParasite"/>
        </authorList>
    </citation>
    <scope>IDENTIFICATION</scope>
</reference>
<keyword evidence="3 8" id="KW-0337">GPI-anchor biosynthesis</keyword>